<keyword evidence="1" id="KW-1133">Transmembrane helix</keyword>
<keyword evidence="1" id="KW-0472">Membrane</keyword>
<keyword evidence="1" id="KW-0812">Transmembrane</keyword>
<keyword evidence="3" id="KW-1185">Reference proteome</keyword>
<dbReference type="OrthoDB" id="204958at2157"/>
<evidence type="ECO:0000313" key="2">
    <source>
        <dbReference type="EMBL" id="AUG47002.1"/>
    </source>
</evidence>
<feature type="transmembrane region" description="Helical" evidence="1">
    <location>
        <begin position="6"/>
        <end position="26"/>
    </location>
</feature>
<protein>
    <submittedName>
        <fullName evidence="2">Uncharacterized protein</fullName>
    </submittedName>
</protein>
<evidence type="ECO:0000256" key="1">
    <source>
        <dbReference type="SAM" id="Phobius"/>
    </source>
</evidence>
<dbReference type="EMBL" id="CP019154">
    <property type="protein sequence ID" value="AUG47002.1"/>
    <property type="molecule type" value="Genomic_DNA"/>
</dbReference>
<name>A0A2H4ZX19_9EURY</name>
<organism evidence="2 3">
    <name type="scientific">Haloarcula taiwanensis</name>
    <dbReference type="NCBI Taxonomy" id="1932004"/>
    <lineage>
        <taxon>Archaea</taxon>
        <taxon>Methanobacteriati</taxon>
        <taxon>Methanobacteriota</taxon>
        <taxon>Stenosarchaea group</taxon>
        <taxon>Halobacteria</taxon>
        <taxon>Halobacteriales</taxon>
        <taxon>Haloarculaceae</taxon>
        <taxon>Haloarcula</taxon>
    </lineage>
</organism>
<dbReference type="Proteomes" id="UP000242917">
    <property type="component" value="Chromosome I"/>
</dbReference>
<evidence type="ECO:0000313" key="3">
    <source>
        <dbReference type="Proteomes" id="UP000242917"/>
    </source>
</evidence>
<reference evidence="2 3" key="1">
    <citation type="submission" date="2017-01" db="EMBL/GenBank/DDBJ databases">
        <title>A Red Light-Sensitive Sensory Rhodopsin I From Haloarcula taiwanensis, A New Haloarchaeon Isolated From Taiwan.</title>
        <authorList>
            <person name="Yang C.-S."/>
            <person name="Han Y.-A."/>
            <person name="Chen P.-C."/>
            <person name="Ng W.V."/>
            <person name="Chen T.-W."/>
        </authorList>
    </citation>
    <scope>NUCLEOTIDE SEQUENCE [LARGE SCALE GENOMIC DNA]</scope>
    <source>
        <strain evidence="2 3">Taiwanensis</strain>
    </source>
</reference>
<gene>
    <name evidence="2" type="ORF">BVU17_05485</name>
</gene>
<dbReference type="KEGG" id="hta:BVU17_05485"/>
<accession>A0A2H4ZX19</accession>
<proteinExistence type="predicted"/>
<dbReference type="AlphaFoldDB" id="A0A2H4ZX19"/>
<feature type="transmembrane region" description="Helical" evidence="1">
    <location>
        <begin position="38"/>
        <end position="57"/>
    </location>
</feature>
<feature type="transmembrane region" description="Helical" evidence="1">
    <location>
        <begin position="63"/>
        <end position="83"/>
    </location>
</feature>
<sequence length="93" mass="9936">MAGIGPFGTLEVVGLLVAVIGLVPVLSQYREETRWFTAGYVLLVVGMVATNLEAVVLGDVLNFVEHGVGIGVAGLTFFLAAYLRRENRIKTEG</sequence>